<dbReference type="Gene3D" id="1.10.10.10">
    <property type="entry name" value="Winged helix-like DNA-binding domain superfamily/Winged helix DNA-binding domain"/>
    <property type="match status" value="1"/>
</dbReference>
<evidence type="ECO:0008006" key="8">
    <source>
        <dbReference type="Google" id="ProtNLM"/>
    </source>
</evidence>
<dbReference type="AlphaFoldDB" id="A0A0X3U0A8"/>
<dbReference type="Gene3D" id="3.30.450.40">
    <property type="match status" value="1"/>
</dbReference>
<organism evidence="6 7">
    <name type="scientific">Ruegeria profundi</name>
    <dbReference type="NCBI Taxonomy" id="1685378"/>
    <lineage>
        <taxon>Bacteria</taxon>
        <taxon>Pseudomonadati</taxon>
        <taxon>Pseudomonadota</taxon>
        <taxon>Alphaproteobacteria</taxon>
        <taxon>Rhodobacterales</taxon>
        <taxon>Roseobacteraceae</taxon>
        <taxon>Ruegeria</taxon>
    </lineage>
</organism>
<dbReference type="PROSITE" id="PS51078">
    <property type="entry name" value="ICLR_ED"/>
    <property type="match status" value="1"/>
</dbReference>
<dbReference type="SMART" id="SM00346">
    <property type="entry name" value="HTH_ICLR"/>
    <property type="match status" value="1"/>
</dbReference>
<keyword evidence="7" id="KW-1185">Reference proteome</keyword>
<dbReference type="OrthoDB" id="9807558at2"/>
<dbReference type="InterPro" id="IPR036388">
    <property type="entry name" value="WH-like_DNA-bd_sf"/>
</dbReference>
<proteinExistence type="predicted"/>
<dbReference type="GO" id="GO:0003677">
    <property type="term" value="F:DNA binding"/>
    <property type="evidence" value="ECO:0007669"/>
    <property type="project" value="UniProtKB-KW"/>
</dbReference>
<dbReference type="InterPro" id="IPR036390">
    <property type="entry name" value="WH_DNA-bd_sf"/>
</dbReference>
<evidence type="ECO:0000259" key="4">
    <source>
        <dbReference type="PROSITE" id="PS51077"/>
    </source>
</evidence>
<dbReference type="EMBL" id="LQBP01000002">
    <property type="protein sequence ID" value="KUJ81292.1"/>
    <property type="molecule type" value="Genomic_DNA"/>
</dbReference>
<dbReference type="InterPro" id="IPR005471">
    <property type="entry name" value="Tscrpt_reg_IclR_N"/>
</dbReference>
<comment type="caution">
    <text evidence="6">The sequence shown here is derived from an EMBL/GenBank/DDBJ whole genome shotgun (WGS) entry which is preliminary data.</text>
</comment>
<keyword evidence="2" id="KW-0238">DNA-binding</keyword>
<evidence type="ECO:0000259" key="5">
    <source>
        <dbReference type="PROSITE" id="PS51078"/>
    </source>
</evidence>
<gene>
    <name evidence="6" type="ORF">AVO44_05410</name>
</gene>
<accession>A0A0X3U0A8</accession>
<dbReference type="GO" id="GO:0045892">
    <property type="term" value="P:negative regulation of DNA-templated transcription"/>
    <property type="evidence" value="ECO:0007669"/>
    <property type="project" value="TreeGrafter"/>
</dbReference>
<sequence>MEKFEGDAETDRQFVTALARGLDILSAFDGQSRYLSNSALATRSGLAKPTVSRLTHTLTRTGHLVRNPESGEYRLGAKVLQLGFSALSAMSVSELYLPEMEALSVGPNPYVTVALAEQVGNRAIYVATQKSTQAVTLSLYVGARLPLFYSAVGRAILARLEPDARAAAVSLGAAEFPEQKARIQASVDIAVGDYETLGYVRSFGDWKKEINAIAVPVTSLDGSTIYGLNVGGPSFLVSPEELENDYAERLMVAGKQLSSK</sequence>
<dbReference type="STRING" id="1685378.AVO44_05410"/>
<dbReference type="RefSeq" id="WP_068333666.1">
    <property type="nucleotide sequence ID" value="NZ_LQBP01000002.1"/>
</dbReference>
<dbReference type="GO" id="GO:0003700">
    <property type="term" value="F:DNA-binding transcription factor activity"/>
    <property type="evidence" value="ECO:0007669"/>
    <property type="project" value="TreeGrafter"/>
</dbReference>
<protein>
    <recommendedName>
        <fullName evidence="8">IclR family transcriptional regulator</fullName>
    </recommendedName>
</protein>
<evidence type="ECO:0000256" key="3">
    <source>
        <dbReference type="ARBA" id="ARBA00023163"/>
    </source>
</evidence>
<evidence type="ECO:0000313" key="6">
    <source>
        <dbReference type="EMBL" id="KUJ81292.1"/>
    </source>
</evidence>
<dbReference type="InterPro" id="IPR029016">
    <property type="entry name" value="GAF-like_dom_sf"/>
</dbReference>
<evidence type="ECO:0000313" key="7">
    <source>
        <dbReference type="Proteomes" id="UP000053690"/>
    </source>
</evidence>
<evidence type="ECO:0000256" key="2">
    <source>
        <dbReference type="ARBA" id="ARBA00023125"/>
    </source>
</evidence>
<evidence type="ECO:0000256" key="1">
    <source>
        <dbReference type="ARBA" id="ARBA00023015"/>
    </source>
</evidence>
<keyword evidence="1" id="KW-0805">Transcription regulation</keyword>
<keyword evidence="3" id="KW-0804">Transcription</keyword>
<feature type="domain" description="HTH iclR-type" evidence="4">
    <location>
        <begin position="15"/>
        <end position="77"/>
    </location>
</feature>
<dbReference type="PANTHER" id="PTHR30136">
    <property type="entry name" value="HELIX-TURN-HELIX TRANSCRIPTIONAL REGULATOR, ICLR FAMILY"/>
    <property type="match status" value="1"/>
</dbReference>
<dbReference type="PROSITE" id="PS51077">
    <property type="entry name" value="HTH_ICLR"/>
    <property type="match status" value="1"/>
</dbReference>
<dbReference type="SUPFAM" id="SSF55781">
    <property type="entry name" value="GAF domain-like"/>
    <property type="match status" value="1"/>
</dbReference>
<dbReference type="InterPro" id="IPR050707">
    <property type="entry name" value="HTH_MetabolicPath_Reg"/>
</dbReference>
<dbReference type="Pfam" id="PF09339">
    <property type="entry name" value="HTH_IclR"/>
    <property type="match status" value="1"/>
</dbReference>
<dbReference type="SUPFAM" id="SSF46785">
    <property type="entry name" value="Winged helix' DNA-binding domain"/>
    <property type="match status" value="1"/>
</dbReference>
<reference evidence="7" key="1">
    <citation type="submission" date="2015-12" db="EMBL/GenBank/DDBJ databases">
        <authorList>
            <person name="Zhang G."/>
            <person name="Stingl U."/>
        </authorList>
    </citation>
    <scope>NUCLEOTIDE SEQUENCE [LARGE SCALE GENOMIC DNA]</scope>
    <source>
        <strain evidence="7">ZGT108</strain>
    </source>
</reference>
<dbReference type="Pfam" id="PF01614">
    <property type="entry name" value="IclR_C"/>
    <property type="match status" value="1"/>
</dbReference>
<feature type="domain" description="IclR-ED" evidence="5">
    <location>
        <begin position="78"/>
        <end position="260"/>
    </location>
</feature>
<dbReference type="Proteomes" id="UP000053690">
    <property type="component" value="Unassembled WGS sequence"/>
</dbReference>
<name>A0A0X3U0A8_9RHOB</name>
<dbReference type="PANTHER" id="PTHR30136:SF33">
    <property type="entry name" value="TRANSCRIPTIONAL REGULATORY PROTEIN"/>
    <property type="match status" value="1"/>
</dbReference>
<dbReference type="InterPro" id="IPR014757">
    <property type="entry name" value="Tscrpt_reg_IclR_C"/>
</dbReference>